<dbReference type="AlphaFoldDB" id="A0AAW2Z340"/>
<keyword evidence="6" id="KW-1185">Reference proteome</keyword>
<feature type="domain" description="Rab-GAP TBC" evidence="4">
    <location>
        <begin position="246"/>
        <end position="473"/>
    </location>
</feature>
<evidence type="ECO:0000313" key="5">
    <source>
        <dbReference type="EMBL" id="KAL0483790.1"/>
    </source>
</evidence>
<dbReference type="Proteomes" id="UP001431209">
    <property type="component" value="Unassembled WGS sequence"/>
</dbReference>
<keyword evidence="1" id="KW-0343">GTPase activation</keyword>
<feature type="compositionally biased region" description="Basic and acidic residues" evidence="3">
    <location>
        <begin position="147"/>
        <end position="158"/>
    </location>
</feature>
<evidence type="ECO:0000256" key="1">
    <source>
        <dbReference type="ARBA" id="ARBA00022468"/>
    </source>
</evidence>
<evidence type="ECO:0000256" key="2">
    <source>
        <dbReference type="ARBA" id="ARBA00022553"/>
    </source>
</evidence>
<dbReference type="SMART" id="SM00164">
    <property type="entry name" value="TBC"/>
    <property type="match status" value="1"/>
</dbReference>
<evidence type="ECO:0000313" key="6">
    <source>
        <dbReference type="Proteomes" id="UP001431209"/>
    </source>
</evidence>
<dbReference type="PANTHER" id="PTHR22957">
    <property type="entry name" value="TBC1 DOMAIN FAMILY MEMBER GTPASE-ACTIVATING PROTEIN"/>
    <property type="match status" value="1"/>
</dbReference>
<accession>A0AAW2Z340</accession>
<dbReference type="GO" id="GO:0005096">
    <property type="term" value="F:GTPase activator activity"/>
    <property type="evidence" value="ECO:0007669"/>
    <property type="project" value="UniProtKB-KW"/>
</dbReference>
<evidence type="ECO:0000259" key="4">
    <source>
        <dbReference type="PROSITE" id="PS50086"/>
    </source>
</evidence>
<feature type="region of interest" description="Disordered" evidence="3">
    <location>
        <begin position="141"/>
        <end position="211"/>
    </location>
</feature>
<feature type="compositionally biased region" description="Low complexity" evidence="3">
    <location>
        <begin position="164"/>
        <end position="196"/>
    </location>
</feature>
<reference evidence="5 6" key="1">
    <citation type="submission" date="2024-03" db="EMBL/GenBank/DDBJ databases">
        <title>The Acrasis kona genome and developmental transcriptomes reveal deep origins of eukaryotic multicellular pathways.</title>
        <authorList>
            <person name="Sheikh S."/>
            <person name="Fu C.-J."/>
            <person name="Brown M.W."/>
            <person name="Baldauf S.L."/>
        </authorList>
    </citation>
    <scope>NUCLEOTIDE SEQUENCE [LARGE SCALE GENOMIC DNA]</scope>
    <source>
        <strain evidence="5 6">ATCC MYA-3509</strain>
    </source>
</reference>
<dbReference type="SUPFAM" id="SSF47923">
    <property type="entry name" value="Ypt/Rab-GAP domain of gyp1p"/>
    <property type="match status" value="2"/>
</dbReference>
<dbReference type="InterPro" id="IPR035969">
    <property type="entry name" value="Rab-GAP_TBC_sf"/>
</dbReference>
<feature type="compositionally biased region" description="Polar residues" evidence="3">
    <location>
        <begin position="197"/>
        <end position="211"/>
    </location>
</feature>
<dbReference type="PROSITE" id="PS50086">
    <property type="entry name" value="TBC_RABGAP"/>
    <property type="match status" value="1"/>
</dbReference>
<dbReference type="FunFam" id="1.10.8.270:FF:000004">
    <property type="entry name" value="TBC1 domain family, member 22B"/>
    <property type="match status" value="1"/>
</dbReference>
<evidence type="ECO:0000256" key="3">
    <source>
        <dbReference type="SAM" id="MobiDB-lite"/>
    </source>
</evidence>
<dbReference type="Gene3D" id="1.10.472.80">
    <property type="entry name" value="Ypt/Rab-GAP domain of gyp1p, domain 3"/>
    <property type="match status" value="1"/>
</dbReference>
<dbReference type="Gene3D" id="1.10.8.270">
    <property type="entry name" value="putative rabgap domain of human tbc1 domain family member 14 like domains"/>
    <property type="match status" value="1"/>
</dbReference>
<dbReference type="PANTHER" id="PTHR22957:SF26">
    <property type="entry name" value="LD44506P"/>
    <property type="match status" value="1"/>
</dbReference>
<comment type="caution">
    <text evidence="5">The sequence shown here is derived from an EMBL/GenBank/DDBJ whole genome shotgun (WGS) entry which is preliminary data.</text>
</comment>
<dbReference type="InterPro" id="IPR000195">
    <property type="entry name" value="Rab-GAP-TBC_dom"/>
</dbReference>
<dbReference type="FunFam" id="1.10.472.80:FF:000001">
    <property type="entry name" value="TBC1 domain family member 22B"/>
    <property type="match status" value="1"/>
</dbReference>
<sequence>MAQNGDSSYYGGGASGTHNTNIFDRLTNLVRMPNSSIKQEIVSPKNVNNVSITTNKVRVNTDASSTRRTRHFSNKAPKPGTITQVRGAKYQLPITYVVEEVKNYSVDEAVTLEVNKADESLNLSTSVDELKLQEQIETITRTTSSPVHRDRGSLESKKNAKGFPSRSNSGSSSPSPSPLSTPLSTPLSSSDASPSSRVFNTRNSGLSDTSMSEDYNITASKLERFKTLLSRQDVDIDELKKLSWSGIPFEVRPLVWKILMGYLPCNQSRRSGTQDRKRKEYLALVSKYYDETQMKKTEYENSIQRQIHIDVPRTNPDVMLFQNEDIQAALERILYIWSIRHPASGYVQGINDLVTPFLCVFLHSELKVDVLTKDVGPINKDILTNVEVDSFWCFNLFLDFIQDHYTFAQPGIQRMIHKLEEIIQKIDEPLYNHIQSQGLQFIQFAFRWMNCLLMRELNLKLVIRLFDAYLAEGQHFEQLHVYVCASFLKTFSDRLCLFDFTEMVIFIQHLPTRDWTAREIETLLSQAYMLKELYDSSPNHL</sequence>
<dbReference type="Pfam" id="PF00566">
    <property type="entry name" value="RabGAP-TBC"/>
    <property type="match status" value="1"/>
</dbReference>
<dbReference type="Gene3D" id="1.10.10.750">
    <property type="entry name" value="Ypt/Rab-GAP domain of gyp1p, domain 1"/>
    <property type="match status" value="1"/>
</dbReference>
<proteinExistence type="predicted"/>
<organism evidence="5 6">
    <name type="scientific">Acrasis kona</name>
    <dbReference type="NCBI Taxonomy" id="1008807"/>
    <lineage>
        <taxon>Eukaryota</taxon>
        <taxon>Discoba</taxon>
        <taxon>Heterolobosea</taxon>
        <taxon>Tetramitia</taxon>
        <taxon>Eutetramitia</taxon>
        <taxon>Acrasidae</taxon>
        <taxon>Acrasis</taxon>
    </lineage>
</organism>
<name>A0AAW2Z340_9EUKA</name>
<dbReference type="GO" id="GO:0071889">
    <property type="term" value="F:14-3-3 protein binding"/>
    <property type="evidence" value="ECO:0007669"/>
    <property type="project" value="UniProtKB-ARBA"/>
</dbReference>
<keyword evidence="2" id="KW-0597">Phosphoprotein</keyword>
<dbReference type="FunFam" id="1.10.10.750:FF:000009">
    <property type="entry name" value="TBC1 domain family member 22A"/>
    <property type="match status" value="1"/>
</dbReference>
<dbReference type="EMBL" id="JAOPGA020000995">
    <property type="protein sequence ID" value="KAL0483790.1"/>
    <property type="molecule type" value="Genomic_DNA"/>
</dbReference>
<gene>
    <name evidence="5" type="ORF">AKO1_014050</name>
</gene>
<protein>
    <recommendedName>
        <fullName evidence="4">Rab-GAP TBC domain-containing protein</fullName>
    </recommendedName>
</protein>